<dbReference type="InterPro" id="IPR000683">
    <property type="entry name" value="Gfo/Idh/MocA-like_OxRdtase_N"/>
</dbReference>
<proteinExistence type="predicted"/>
<dbReference type="SUPFAM" id="SSF55347">
    <property type="entry name" value="Glyceraldehyde-3-phosphate dehydrogenase-like, C-terminal domain"/>
    <property type="match status" value="1"/>
</dbReference>
<dbReference type="InterPro" id="IPR055170">
    <property type="entry name" value="GFO_IDH_MocA-like_dom"/>
</dbReference>
<dbReference type="Pfam" id="PF01408">
    <property type="entry name" value="GFO_IDH_MocA"/>
    <property type="match status" value="1"/>
</dbReference>
<organism evidence="3 4">
    <name type="scientific">Deinococcus aquiradiocola</name>
    <dbReference type="NCBI Taxonomy" id="393059"/>
    <lineage>
        <taxon>Bacteria</taxon>
        <taxon>Thermotogati</taxon>
        <taxon>Deinococcota</taxon>
        <taxon>Deinococci</taxon>
        <taxon>Deinococcales</taxon>
        <taxon>Deinococcaceae</taxon>
        <taxon>Deinococcus</taxon>
    </lineage>
</organism>
<dbReference type="Gene3D" id="3.30.360.10">
    <property type="entry name" value="Dihydrodipicolinate Reductase, domain 2"/>
    <property type="match status" value="1"/>
</dbReference>
<feature type="domain" description="Gfo/Idh/MocA-like oxidoreductase N-terminal" evidence="1">
    <location>
        <begin position="2"/>
        <end position="120"/>
    </location>
</feature>
<dbReference type="InterPro" id="IPR051450">
    <property type="entry name" value="Gfo/Idh/MocA_Oxidoreductases"/>
</dbReference>
<evidence type="ECO:0000313" key="4">
    <source>
        <dbReference type="Proteomes" id="UP000635726"/>
    </source>
</evidence>
<gene>
    <name evidence="3" type="ORF">GCM10008939_05570</name>
</gene>
<reference evidence="3" key="2">
    <citation type="submission" date="2020-09" db="EMBL/GenBank/DDBJ databases">
        <authorList>
            <person name="Sun Q."/>
            <person name="Ohkuma M."/>
        </authorList>
    </citation>
    <scope>NUCLEOTIDE SEQUENCE</scope>
    <source>
        <strain evidence="3">JCM 14371</strain>
    </source>
</reference>
<comment type="caution">
    <text evidence="3">The sequence shown here is derived from an EMBL/GenBank/DDBJ whole genome shotgun (WGS) entry which is preliminary data.</text>
</comment>
<keyword evidence="4" id="KW-1185">Reference proteome</keyword>
<evidence type="ECO:0000259" key="1">
    <source>
        <dbReference type="Pfam" id="PF01408"/>
    </source>
</evidence>
<dbReference type="PANTHER" id="PTHR43377">
    <property type="entry name" value="BILIVERDIN REDUCTASE A"/>
    <property type="match status" value="1"/>
</dbReference>
<dbReference type="SUPFAM" id="SSF51735">
    <property type="entry name" value="NAD(P)-binding Rossmann-fold domains"/>
    <property type="match status" value="1"/>
</dbReference>
<dbReference type="EMBL" id="BMOE01000001">
    <property type="protein sequence ID" value="GGJ64565.1"/>
    <property type="molecule type" value="Genomic_DNA"/>
</dbReference>
<dbReference type="AlphaFoldDB" id="A0A917P6U9"/>
<dbReference type="InterPro" id="IPR036291">
    <property type="entry name" value="NAD(P)-bd_dom_sf"/>
</dbReference>
<dbReference type="PANTHER" id="PTHR43377:SF2">
    <property type="entry name" value="BINDING ROSSMANN FOLD OXIDOREDUCTASE, PUTATIVE (AFU_ORTHOLOGUE AFUA_4G00560)-RELATED"/>
    <property type="match status" value="1"/>
</dbReference>
<feature type="domain" description="GFO/IDH/MocA-like oxidoreductase" evidence="2">
    <location>
        <begin position="129"/>
        <end position="211"/>
    </location>
</feature>
<reference evidence="3" key="1">
    <citation type="journal article" date="2014" name="Int. J. Syst. Evol. Microbiol.">
        <title>Complete genome sequence of Corynebacterium casei LMG S-19264T (=DSM 44701T), isolated from a smear-ripened cheese.</title>
        <authorList>
            <consortium name="US DOE Joint Genome Institute (JGI-PGF)"/>
            <person name="Walter F."/>
            <person name="Albersmeier A."/>
            <person name="Kalinowski J."/>
            <person name="Ruckert C."/>
        </authorList>
    </citation>
    <scope>NUCLEOTIDE SEQUENCE</scope>
    <source>
        <strain evidence="3">JCM 14371</strain>
    </source>
</reference>
<dbReference type="Gene3D" id="3.40.50.720">
    <property type="entry name" value="NAD(P)-binding Rossmann-like Domain"/>
    <property type="match status" value="1"/>
</dbReference>
<evidence type="ECO:0000259" key="2">
    <source>
        <dbReference type="Pfam" id="PF22725"/>
    </source>
</evidence>
<dbReference type="GO" id="GO:0000166">
    <property type="term" value="F:nucleotide binding"/>
    <property type="evidence" value="ECO:0007669"/>
    <property type="project" value="InterPro"/>
</dbReference>
<accession>A0A917P6U9</accession>
<dbReference type="Pfam" id="PF22725">
    <property type="entry name" value="GFO_IDH_MocA_C3"/>
    <property type="match status" value="1"/>
</dbReference>
<sequence length="400" mass="43635">MAVIGCGNRGADVYARHLTRLGARVTHLVDAHRARLGQVAARHAVPPERQFTHWDAFFAQGRVADAVVIATPDDLHVQPCLLALQAGYHVLLEKPVCLTEAELDVLLAAEHASRGSVTVAHVLRTTPFFRALRDVVAGGTLGRLVGVVHAENVAYWHYVHSYVRGNWRLSPPSAPFVLAKSSHDLDILRWLAGSPPAWVMATGDTFAHRREDRPAGAADRCLDCEVRDCRADARRTYLPREPDVWPNSVVAPDGTREGLLRALRNGPYGACAFLGQSNQPDHCSLQVAFVGGVRATLTVSAFTHNNTRTLRLHFTDGEVRAHMELGELEVHHFGTGEVRRERVETGGTHGGGDAGLVTGWLAFLRGEAGVPTPLHESLDSHRMAFAAERARLSGQVQRLA</sequence>
<evidence type="ECO:0000313" key="3">
    <source>
        <dbReference type="EMBL" id="GGJ64565.1"/>
    </source>
</evidence>
<dbReference type="Proteomes" id="UP000635726">
    <property type="component" value="Unassembled WGS sequence"/>
</dbReference>
<protein>
    <submittedName>
        <fullName evidence="3">Streptomycin biosynthesis protein StrI</fullName>
    </submittedName>
</protein>
<name>A0A917P6U9_9DEIO</name>